<keyword evidence="2" id="KW-0813">Transport</keyword>
<keyword evidence="7 9" id="KW-0472">Membrane</keyword>
<dbReference type="InterPro" id="IPR007272">
    <property type="entry name" value="Sulf_transp_TsuA/YedE"/>
</dbReference>
<feature type="transmembrane region" description="Helical" evidence="9">
    <location>
        <begin position="12"/>
        <end position="36"/>
    </location>
</feature>
<evidence type="ECO:0000313" key="11">
    <source>
        <dbReference type="Proteomes" id="UP000596351"/>
    </source>
</evidence>
<feature type="transmembrane region" description="Helical" evidence="9">
    <location>
        <begin position="81"/>
        <end position="101"/>
    </location>
</feature>
<evidence type="ECO:0000256" key="1">
    <source>
        <dbReference type="ARBA" id="ARBA00004429"/>
    </source>
</evidence>
<proteinExistence type="inferred from homology"/>
<feature type="transmembrane region" description="Helical" evidence="9">
    <location>
        <begin position="57"/>
        <end position="75"/>
    </location>
</feature>
<feature type="transmembrane region" description="Helical" evidence="9">
    <location>
        <begin position="122"/>
        <end position="143"/>
    </location>
</feature>
<evidence type="ECO:0000256" key="8">
    <source>
        <dbReference type="ARBA" id="ARBA00035655"/>
    </source>
</evidence>
<dbReference type="RefSeq" id="WP_203013171.1">
    <property type="nucleotide sequence ID" value="NZ_CP032405.1"/>
</dbReference>
<comment type="similarity">
    <text evidence="8">Belongs to the TsuA/YedE (TC 9.B.102) family.</text>
</comment>
<gene>
    <name evidence="10" type="ORF">D4A92_11465</name>
</gene>
<dbReference type="PANTHER" id="PTHR30574:SF1">
    <property type="entry name" value="SULPHUR TRANSPORT DOMAIN-CONTAINING PROTEIN"/>
    <property type="match status" value="1"/>
</dbReference>
<keyword evidence="11" id="KW-1185">Reference proteome</keyword>
<dbReference type="Proteomes" id="UP000596351">
    <property type="component" value="Chromosome"/>
</dbReference>
<keyword evidence="5 9" id="KW-0812">Transmembrane</keyword>
<evidence type="ECO:0000313" key="10">
    <source>
        <dbReference type="EMBL" id="QRF52012.1"/>
    </source>
</evidence>
<dbReference type="EMBL" id="CP032405">
    <property type="protein sequence ID" value="QRF52012.1"/>
    <property type="molecule type" value="Genomic_DNA"/>
</dbReference>
<dbReference type="PANTHER" id="PTHR30574">
    <property type="entry name" value="INNER MEMBRANE PROTEIN YEDE"/>
    <property type="match status" value="1"/>
</dbReference>
<evidence type="ECO:0000256" key="3">
    <source>
        <dbReference type="ARBA" id="ARBA00022475"/>
    </source>
</evidence>
<evidence type="ECO:0000256" key="6">
    <source>
        <dbReference type="ARBA" id="ARBA00022989"/>
    </source>
</evidence>
<evidence type="ECO:0000256" key="5">
    <source>
        <dbReference type="ARBA" id="ARBA00022692"/>
    </source>
</evidence>
<name>A0ABX7EVG9_9HYPH</name>
<accession>A0ABX7EVG9</accession>
<keyword evidence="6 9" id="KW-1133">Transmembrane helix</keyword>
<organism evidence="10 11">
    <name type="scientific">Rhizobium rosettiformans</name>
    <dbReference type="NCBI Taxonomy" id="1368430"/>
    <lineage>
        <taxon>Bacteria</taxon>
        <taxon>Pseudomonadati</taxon>
        <taxon>Pseudomonadota</taxon>
        <taxon>Alphaproteobacteria</taxon>
        <taxon>Hyphomicrobiales</taxon>
        <taxon>Rhizobiaceae</taxon>
        <taxon>Rhizobium/Agrobacterium group</taxon>
        <taxon>Rhizobium</taxon>
    </lineage>
</organism>
<evidence type="ECO:0000256" key="2">
    <source>
        <dbReference type="ARBA" id="ARBA00022448"/>
    </source>
</evidence>
<keyword evidence="3" id="KW-1003">Cell membrane</keyword>
<comment type="subcellular location">
    <subcellularLocation>
        <location evidence="1">Cell inner membrane</location>
        <topology evidence="1">Multi-pass membrane protein</topology>
    </subcellularLocation>
</comment>
<evidence type="ECO:0000256" key="7">
    <source>
        <dbReference type="ARBA" id="ARBA00023136"/>
    </source>
</evidence>
<sequence>MPEFVLTEFTPLMSFAGGLLIGLSALLLMLTWGRIAGMTAIIGGILPPLGSDWKWKAAFLAGAILAPLALTLGGYEVEYSVPVSTTALVVGGLIAGIGVTFGSGCTSGHGICGMARLSRRSIAATATFMAFAILTVFLIRHVFGVTI</sequence>
<evidence type="ECO:0000256" key="9">
    <source>
        <dbReference type="SAM" id="Phobius"/>
    </source>
</evidence>
<keyword evidence="4" id="KW-0997">Cell inner membrane</keyword>
<reference evidence="10 11" key="1">
    <citation type="submission" date="2018-09" db="EMBL/GenBank/DDBJ databases">
        <title>Rhizobium sp. MAE2-X.</title>
        <authorList>
            <person name="Lee Y."/>
            <person name="Jeon C.O."/>
        </authorList>
    </citation>
    <scope>NUCLEOTIDE SEQUENCE [LARGE SCALE GENOMIC DNA]</scope>
    <source>
        <strain evidence="10 11">MAE2-X</strain>
    </source>
</reference>
<evidence type="ECO:0000256" key="4">
    <source>
        <dbReference type="ARBA" id="ARBA00022519"/>
    </source>
</evidence>
<protein>
    <submittedName>
        <fullName evidence="10">YeeE/YedE family protein</fullName>
    </submittedName>
</protein>